<dbReference type="InterPro" id="IPR001138">
    <property type="entry name" value="Zn2Cys6_DnaBD"/>
</dbReference>
<dbReference type="SMART" id="SM00066">
    <property type="entry name" value="GAL4"/>
    <property type="match status" value="1"/>
</dbReference>
<feature type="region of interest" description="Disordered" evidence="2">
    <location>
        <begin position="45"/>
        <end position="89"/>
    </location>
</feature>
<proteinExistence type="predicted"/>
<keyword evidence="1" id="KW-0539">Nucleus</keyword>
<dbReference type="PROSITE" id="PS50048">
    <property type="entry name" value="ZN2_CY6_FUNGAL_2"/>
    <property type="match status" value="1"/>
</dbReference>
<reference evidence="4 5" key="1">
    <citation type="submission" date="2016-04" db="EMBL/GenBank/DDBJ databases">
        <title>A degradative enzymes factory behind the ericoid mycorrhizal symbiosis.</title>
        <authorList>
            <consortium name="DOE Joint Genome Institute"/>
            <person name="Martino E."/>
            <person name="Morin E."/>
            <person name="Grelet G."/>
            <person name="Kuo A."/>
            <person name="Kohler A."/>
            <person name="Daghino S."/>
            <person name="Barry K."/>
            <person name="Choi C."/>
            <person name="Cichocki N."/>
            <person name="Clum A."/>
            <person name="Copeland A."/>
            <person name="Hainaut M."/>
            <person name="Haridas S."/>
            <person name="Labutti K."/>
            <person name="Lindquist E."/>
            <person name="Lipzen A."/>
            <person name="Khouja H.-R."/>
            <person name="Murat C."/>
            <person name="Ohm R."/>
            <person name="Olson A."/>
            <person name="Spatafora J."/>
            <person name="Veneault-Fourrey C."/>
            <person name="Henrissat B."/>
            <person name="Grigoriev I."/>
            <person name="Martin F."/>
            <person name="Perotto S."/>
        </authorList>
    </citation>
    <scope>NUCLEOTIDE SEQUENCE [LARGE SCALE GENOMIC DNA]</scope>
    <source>
        <strain evidence="4 5">E</strain>
    </source>
</reference>
<protein>
    <recommendedName>
        <fullName evidence="3">Zn(2)-C6 fungal-type domain-containing protein</fullName>
    </recommendedName>
</protein>
<dbReference type="RefSeq" id="XP_024727776.1">
    <property type="nucleotide sequence ID" value="XM_024882053.1"/>
</dbReference>
<dbReference type="PANTHER" id="PTHR47784">
    <property type="entry name" value="STEROL UPTAKE CONTROL PROTEIN 2"/>
    <property type="match status" value="1"/>
</dbReference>
<feature type="compositionally biased region" description="Polar residues" evidence="2">
    <location>
        <begin position="54"/>
        <end position="65"/>
    </location>
</feature>
<dbReference type="CDD" id="cd00067">
    <property type="entry name" value="GAL4"/>
    <property type="match status" value="1"/>
</dbReference>
<dbReference type="Pfam" id="PF00172">
    <property type="entry name" value="Zn_clus"/>
    <property type="match status" value="1"/>
</dbReference>
<name>A0A2J6SJC2_9HELO</name>
<dbReference type="SUPFAM" id="SSF57701">
    <property type="entry name" value="Zn2/Cys6 DNA-binding domain"/>
    <property type="match status" value="1"/>
</dbReference>
<gene>
    <name evidence="4" type="ORF">K444DRAFT_622209</name>
</gene>
<evidence type="ECO:0000313" key="5">
    <source>
        <dbReference type="Proteomes" id="UP000235371"/>
    </source>
</evidence>
<dbReference type="OrthoDB" id="4937900at2759"/>
<dbReference type="GeneID" id="36590130"/>
<evidence type="ECO:0000313" key="4">
    <source>
        <dbReference type="EMBL" id="PMD50872.1"/>
    </source>
</evidence>
<organism evidence="4 5">
    <name type="scientific">Hyaloscypha bicolor E</name>
    <dbReference type="NCBI Taxonomy" id="1095630"/>
    <lineage>
        <taxon>Eukaryota</taxon>
        <taxon>Fungi</taxon>
        <taxon>Dikarya</taxon>
        <taxon>Ascomycota</taxon>
        <taxon>Pezizomycotina</taxon>
        <taxon>Leotiomycetes</taxon>
        <taxon>Helotiales</taxon>
        <taxon>Hyaloscyphaceae</taxon>
        <taxon>Hyaloscypha</taxon>
        <taxon>Hyaloscypha bicolor</taxon>
    </lineage>
</organism>
<dbReference type="GO" id="GO:0008270">
    <property type="term" value="F:zinc ion binding"/>
    <property type="evidence" value="ECO:0007669"/>
    <property type="project" value="InterPro"/>
</dbReference>
<dbReference type="InterPro" id="IPR036864">
    <property type="entry name" value="Zn2-C6_fun-type_DNA-bd_sf"/>
</dbReference>
<dbReference type="EMBL" id="KZ613913">
    <property type="protein sequence ID" value="PMD50872.1"/>
    <property type="molecule type" value="Genomic_DNA"/>
</dbReference>
<dbReference type="AlphaFoldDB" id="A0A2J6SJC2"/>
<dbReference type="PROSITE" id="PS00463">
    <property type="entry name" value="ZN2_CY6_FUNGAL_1"/>
    <property type="match status" value="1"/>
</dbReference>
<sequence>MAPRRPHNKSRNGCNQCKGRRVKCDEAVPRCATCISRDEECQYSRPASTRHNRSGANSNSNTLSPVSGGPPAPSIHPAAGTPRSSTDMNQDLGLSYNISNAPFSPATRLRELELMHHWCTKTCHSFTTKCASILQGYAVEEALKHEYLMESILALTSLHIASELQDPVSAAPYVSAALRYQNNTIALLHMVLQNITPSNCNAVFASSLLMMACTIVSPLLPTGEDDEPTLPTKSLLLLFDFVKGIESIVGVSRQWLEGGPFGILFRPQREAEPLREDRMMPPVRLLRNLNDATTGMTNSPLHGVYERAIGQLETCFIMDQNMALSWLVLAGTEFMNELRKGEPMAQIIFMYWGVLVGQLDQMWWAKYSGNRLVKELCVNLLGLGKEWTEAARWAMVQVGHGDIFSEGEAEFAPTQL</sequence>
<keyword evidence="5" id="KW-1185">Reference proteome</keyword>
<dbReference type="GO" id="GO:0001228">
    <property type="term" value="F:DNA-binding transcription activator activity, RNA polymerase II-specific"/>
    <property type="evidence" value="ECO:0007669"/>
    <property type="project" value="TreeGrafter"/>
</dbReference>
<feature type="domain" description="Zn(2)-C6 fungal-type" evidence="3">
    <location>
        <begin position="13"/>
        <end position="43"/>
    </location>
</feature>
<dbReference type="InParanoid" id="A0A2J6SJC2"/>
<evidence type="ECO:0000259" key="3">
    <source>
        <dbReference type="PROSITE" id="PS50048"/>
    </source>
</evidence>
<evidence type="ECO:0000256" key="1">
    <source>
        <dbReference type="ARBA" id="ARBA00023242"/>
    </source>
</evidence>
<dbReference type="STRING" id="1095630.A0A2J6SJC2"/>
<dbReference type="InterPro" id="IPR053157">
    <property type="entry name" value="Sterol_Uptake_Regulator"/>
</dbReference>
<dbReference type="Gene3D" id="4.10.240.10">
    <property type="entry name" value="Zn(2)-C6 fungal-type DNA-binding domain"/>
    <property type="match status" value="1"/>
</dbReference>
<evidence type="ECO:0000256" key="2">
    <source>
        <dbReference type="SAM" id="MobiDB-lite"/>
    </source>
</evidence>
<dbReference type="PANTHER" id="PTHR47784:SF10">
    <property type="entry name" value="TRANSCRIPTION FACTOR, PUTATIVE (AFU_ORTHOLOGUE AFUA_6G14150)-RELATED"/>
    <property type="match status" value="1"/>
</dbReference>
<dbReference type="Proteomes" id="UP000235371">
    <property type="component" value="Unassembled WGS sequence"/>
</dbReference>
<accession>A0A2J6SJC2</accession>